<dbReference type="Proteomes" id="UP000054422">
    <property type="component" value="Unassembled WGS sequence"/>
</dbReference>
<organism evidence="1 2">
    <name type="scientific">Legionella norrlandica</name>
    <dbReference type="NCBI Taxonomy" id="1498499"/>
    <lineage>
        <taxon>Bacteria</taxon>
        <taxon>Pseudomonadati</taxon>
        <taxon>Pseudomonadota</taxon>
        <taxon>Gammaproteobacteria</taxon>
        <taxon>Legionellales</taxon>
        <taxon>Legionellaceae</taxon>
        <taxon>Legionella</taxon>
    </lineage>
</organism>
<dbReference type="EMBL" id="JNCF01000089">
    <property type="protein sequence ID" value="KGP62241.1"/>
    <property type="molecule type" value="Genomic_DNA"/>
</dbReference>
<dbReference type="AlphaFoldDB" id="A0A0A2SR89"/>
<reference evidence="1 2" key="1">
    <citation type="submission" date="2014-05" db="EMBL/GenBank/DDBJ databases">
        <authorList>
            <person name="Rizzardi K."/>
            <person name="Winiecka-Krusnell J."/>
            <person name="Ramliden M."/>
            <person name="Alm E."/>
            <person name="Andersson S."/>
            <person name="Byfors S."/>
        </authorList>
    </citation>
    <scope>NUCLEOTIDE SEQUENCE [LARGE SCALE GENOMIC DNA]</scope>
    <source>
        <strain evidence="1 2">LEGN</strain>
    </source>
</reference>
<name>A0A0A2SR89_9GAMM</name>
<protein>
    <submittedName>
        <fullName evidence="1">Uncharacterized protein</fullName>
    </submittedName>
</protein>
<evidence type="ECO:0000313" key="2">
    <source>
        <dbReference type="Proteomes" id="UP000054422"/>
    </source>
</evidence>
<comment type="caution">
    <text evidence="1">The sequence shown here is derived from an EMBL/GenBank/DDBJ whole genome shotgun (WGS) entry which is preliminary data.</text>
</comment>
<proteinExistence type="predicted"/>
<evidence type="ECO:0000313" key="1">
    <source>
        <dbReference type="EMBL" id="KGP62241.1"/>
    </source>
</evidence>
<dbReference type="OrthoDB" id="278697at2"/>
<gene>
    <name evidence="1" type="ORF">EP47_01455</name>
</gene>
<accession>A0A0A2SR89</accession>
<sequence>MYPNLNDLLNYRNDKIIARYNIDYPNTEMSGEEAWQELMKFIWLSHKHKIDRENYPENINLDFSCVIHEEMSDIDNMWHTFLLFTKDYHQFCHTYLNGAFLHHDPLSVNNDLISEEQYALELTCYLSYIHEHLGEETLVRWFK</sequence>
<keyword evidence="2" id="KW-1185">Reference proteome</keyword>
<dbReference type="RefSeq" id="WP_081964933.1">
    <property type="nucleotide sequence ID" value="NZ_JNCF01000089.1"/>
</dbReference>